<dbReference type="Pfam" id="PF13445">
    <property type="entry name" value="zf-RING_UBOX"/>
    <property type="match status" value="1"/>
</dbReference>
<evidence type="ECO:0000256" key="1">
    <source>
        <dbReference type="ARBA" id="ARBA00022723"/>
    </source>
</evidence>
<keyword evidence="10" id="KW-1185">Reference proteome</keyword>
<proteinExistence type="predicted"/>
<evidence type="ECO:0000313" key="9">
    <source>
        <dbReference type="Ensembl" id="ENSSGRP00000066366.1"/>
    </source>
</evidence>
<reference evidence="9" key="2">
    <citation type="submission" date="2025-09" db="UniProtKB">
        <authorList>
            <consortium name="Ensembl"/>
        </authorList>
    </citation>
    <scope>IDENTIFICATION</scope>
</reference>
<dbReference type="PROSITE" id="PS50089">
    <property type="entry name" value="ZF_RING_2"/>
    <property type="match status" value="1"/>
</dbReference>
<evidence type="ECO:0000313" key="10">
    <source>
        <dbReference type="Proteomes" id="UP000472262"/>
    </source>
</evidence>
<reference evidence="9" key="1">
    <citation type="submission" date="2025-08" db="UniProtKB">
        <authorList>
            <consortium name="Ensembl"/>
        </authorList>
    </citation>
    <scope>IDENTIFICATION</scope>
</reference>
<evidence type="ECO:0000259" key="8">
    <source>
        <dbReference type="PROSITE" id="PS50119"/>
    </source>
</evidence>
<dbReference type="GO" id="GO:0005654">
    <property type="term" value="C:nucleoplasm"/>
    <property type="evidence" value="ECO:0007669"/>
    <property type="project" value="TreeGrafter"/>
</dbReference>
<evidence type="ECO:0000256" key="2">
    <source>
        <dbReference type="ARBA" id="ARBA00022771"/>
    </source>
</evidence>
<evidence type="ECO:0000256" key="4">
    <source>
        <dbReference type="PROSITE-ProRule" id="PRU00024"/>
    </source>
</evidence>
<protein>
    <submittedName>
        <fullName evidence="9">Tripartite motif containing 101</fullName>
    </submittedName>
</protein>
<organism evidence="9 10">
    <name type="scientific">Sinocyclocheilus grahami</name>
    <name type="common">Dianchi golden-line fish</name>
    <name type="synonym">Barbus grahami</name>
    <dbReference type="NCBI Taxonomy" id="75366"/>
    <lineage>
        <taxon>Eukaryota</taxon>
        <taxon>Metazoa</taxon>
        <taxon>Chordata</taxon>
        <taxon>Craniata</taxon>
        <taxon>Vertebrata</taxon>
        <taxon>Euteleostomi</taxon>
        <taxon>Actinopterygii</taxon>
        <taxon>Neopterygii</taxon>
        <taxon>Teleostei</taxon>
        <taxon>Ostariophysi</taxon>
        <taxon>Cypriniformes</taxon>
        <taxon>Cyprinidae</taxon>
        <taxon>Cyprininae</taxon>
        <taxon>Sinocyclocheilus</taxon>
    </lineage>
</organism>
<accession>A0A672PRD5</accession>
<keyword evidence="3" id="KW-0862">Zinc</keyword>
<dbReference type="InterPro" id="IPR047153">
    <property type="entry name" value="TRIM45/56/19-like"/>
</dbReference>
<evidence type="ECO:0000259" key="7">
    <source>
        <dbReference type="PROSITE" id="PS50089"/>
    </source>
</evidence>
<dbReference type="InterPro" id="IPR000315">
    <property type="entry name" value="Znf_B-box"/>
</dbReference>
<sequence length="266" mass="29797">MSLPLDIPTLGTLGKQLICPICVEVFTKPVVILPCLHNLCRKCANELYQPSLFQVGIGGRFRCPSCQHEVVLDRHGVYGLQRNLLVENIIDVYKQESESSRPPPKPPVQFSCTEHEDEKLNIYCITCQVTSCSLCKVFGAHKNFIFTSLLINAANFTVEEEVEETSDEPESEPESDPEPEPVLTPEPDPEPYQDLKSEGSEMTNPTPETAEDTWGQADSCRDIRKVAVCEKNGLSTSQIVTLVLYFLCFLVVLQTIWGNIQYLICI</sequence>
<dbReference type="SUPFAM" id="SSF57845">
    <property type="entry name" value="B-box zinc-binding domain"/>
    <property type="match status" value="1"/>
</dbReference>
<evidence type="ECO:0000256" key="3">
    <source>
        <dbReference type="ARBA" id="ARBA00022833"/>
    </source>
</evidence>
<dbReference type="PANTHER" id="PTHR25462:SF293">
    <property type="entry name" value="TRIPARTITE MOTIF-CONTAINING 63A"/>
    <property type="match status" value="1"/>
</dbReference>
<dbReference type="SUPFAM" id="SSF57850">
    <property type="entry name" value="RING/U-box"/>
    <property type="match status" value="1"/>
</dbReference>
<feature type="domain" description="RING-type" evidence="7">
    <location>
        <begin position="19"/>
        <end position="67"/>
    </location>
</feature>
<dbReference type="PROSITE" id="PS00518">
    <property type="entry name" value="ZF_RING_1"/>
    <property type="match status" value="1"/>
</dbReference>
<feature type="domain" description="B box-type" evidence="8">
    <location>
        <begin position="112"/>
        <end position="144"/>
    </location>
</feature>
<keyword evidence="1" id="KW-0479">Metal-binding</keyword>
<dbReference type="AlphaFoldDB" id="A0A672PRD5"/>
<keyword evidence="2 4" id="KW-0863">Zinc-finger</keyword>
<feature type="region of interest" description="Disordered" evidence="5">
    <location>
        <begin position="159"/>
        <end position="216"/>
    </location>
</feature>
<keyword evidence="6" id="KW-0812">Transmembrane</keyword>
<dbReference type="InterPro" id="IPR027370">
    <property type="entry name" value="Znf-RING_euk"/>
</dbReference>
<dbReference type="InterPro" id="IPR013083">
    <property type="entry name" value="Znf_RING/FYVE/PHD"/>
</dbReference>
<feature type="transmembrane region" description="Helical" evidence="6">
    <location>
        <begin position="239"/>
        <end position="260"/>
    </location>
</feature>
<dbReference type="Pfam" id="PF00643">
    <property type="entry name" value="zf-B_box"/>
    <property type="match status" value="1"/>
</dbReference>
<name>A0A672PRD5_SINGR</name>
<feature type="compositionally biased region" description="Acidic residues" evidence="5">
    <location>
        <begin position="159"/>
        <end position="179"/>
    </location>
</feature>
<dbReference type="GO" id="GO:0008270">
    <property type="term" value="F:zinc ion binding"/>
    <property type="evidence" value="ECO:0007669"/>
    <property type="project" value="UniProtKB-KW"/>
</dbReference>
<keyword evidence="6" id="KW-0472">Membrane</keyword>
<dbReference type="InterPro" id="IPR001841">
    <property type="entry name" value="Znf_RING"/>
</dbReference>
<dbReference type="InterPro" id="IPR017907">
    <property type="entry name" value="Znf_RING_CS"/>
</dbReference>
<dbReference type="Ensembl" id="ENSSGRT00000070741.1">
    <property type="protein sequence ID" value="ENSSGRP00000066366.1"/>
    <property type="gene ID" value="ENSSGRG00000034101.1"/>
</dbReference>
<keyword evidence="6" id="KW-1133">Transmembrane helix</keyword>
<dbReference type="InParanoid" id="A0A672PRD5"/>
<dbReference type="Proteomes" id="UP000472262">
    <property type="component" value="Unassembled WGS sequence"/>
</dbReference>
<dbReference type="PANTHER" id="PTHR25462">
    <property type="entry name" value="BONUS, ISOFORM C-RELATED"/>
    <property type="match status" value="1"/>
</dbReference>
<dbReference type="PROSITE" id="PS50119">
    <property type="entry name" value="ZF_BBOX"/>
    <property type="match status" value="1"/>
</dbReference>
<evidence type="ECO:0000256" key="5">
    <source>
        <dbReference type="SAM" id="MobiDB-lite"/>
    </source>
</evidence>
<dbReference type="SMART" id="SM00184">
    <property type="entry name" value="RING"/>
    <property type="match status" value="1"/>
</dbReference>
<dbReference type="GO" id="GO:0061630">
    <property type="term" value="F:ubiquitin protein ligase activity"/>
    <property type="evidence" value="ECO:0007669"/>
    <property type="project" value="TreeGrafter"/>
</dbReference>
<evidence type="ECO:0000256" key="6">
    <source>
        <dbReference type="SAM" id="Phobius"/>
    </source>
</evidence>
<dbReference type="Gene3D" id="3.30.160.60">
    <property type="entry name" value="Classic Zinc Finger"/>
    <property type="match status" value="1"/>
</dbReference>
<dbReference type="Gene3D" id="3.30.40.10">
    <property type="entry name" value="Zinc/RING finger domain, C3HC4 (zinc finger)"/>
    <property type="match status" value="1"/>
</dbReference>